<comment type="caution">
    <text evidence="9">The sequence shown here is derived from an EMBL/GenBank/DDBJ whole genome shotgun (WGS) entry which is preliminary data.</text>
</comment>
<keyword evidence="7 8" id="KW-0460">Magnesium</keyword>
<dbReference type="PANTHER" id="PTHR32057:SF14">
    <property type="entry name" value="PROTEIN ADENYLYLTRANSFERASE SELO, MITOCHONDRIAL"/>
    <property type="match status" value="1"/>
</dbReference>
<organism evidence="9 10">
    <name type="scientific">Alkalicaulis satelles</name>
    <dbReference type="NCBI Taxonomy" id="2609175"/>
    <lineage>
        <taxon>Bacteria</taxon>
        <taxon>Pseudomonadati</taxon>
        <taxon>Pseudomonadota</taxon>
        <taxon>Alphaproteobacteria</taxon>
        <taxon>Maricaulales</taxon>
        <taxon>Maricaulaceae</taxon>
        <taxon>Alkalicaulis</taxon>
    </lineage>
</organism>
<comment type="catalytic activity">
    <reaction evidence="8">
        <text>L-seryl-[protein] + UTP = O-(5'-uridylyl)-L-seryl-[protein] + diphosphate</text>
        <dbReference type="Rhea" id="RHEA:64604"/>
        <dbReference type="Rhea" id="RHEA-COMP:9863"/>
        <dbReference type="Rhea" id="RHEA-COMP:16635"/>
        <dbReference type="ChEBI" id="CHEBI:29999"/>
        <dbReference type="ChEBI" id="CHEBI:33019"/>
        <dbReference type="ChEBI" id="CHEBI:46398"/>
        <dbReference type="ChEBI" id="CHEBI:156051"/>
    </reaction>
</comment>
<evidence type="ECO:0000256" key="8">
    <source>
        <dbReference type="HAMAP-Rule" id="MF_00692"/>
    </source>
</evidence>
<evidence type="ECO:0000313" key="10">
    <source>
        <dbReference type="Proteomes" id="UP000325122"/>
    </source>
</evidence>
<comment type="catalytic activity">
    <reaction evidence="8">
        <text>L-histidyl-[protein] + UTP = N(tele)-(5'-uridylyl)-L-histidyl-[protein] + diphosphate</text>
        <dbReference type="Rhea" id="RHEA:83891"/>
        <dbReference type="Rhea" id="RHEA-COMP:9745"/>
        <dbReference type="Rhea" id="RHEA-COMP:20239"/>
        <dbReference type="ChEBI" id="CHEBI:29979"/>
        <dbReference type="ChEBI" id="CHEBI:33019"/>
        <dbReference type="ChEBI" id="CHEBI:46398"/>
        <dbReference type="ChEBI" id="CHEBI:233474"/>
    </reaction>
</comment>
<keyword evidence="2 8" id="KW-0808">Transferase</keyword>
<dbReference type="EMBL" id="VWOJ01000003">
    <property type="protein sequence ID" value="KAA5802248.1"/>
    <property type="molecule type" value="Genomic_DNA"/>
</dbReference>
<comment type="catalytic activity">
    <reaction evidence="8">
        <text>L-seryl-[protein] + ATP = 3-O-(5'-adenylyl)-L-seryl-[protein] + diphosphate</text>
        <dbReference type="Rhea" id="RHEA:58120"/>
        <dbReference type="Rhea" id="RHEA-COMP:9863"/>
        <dbReference type="Rhea" id="RHEA-COMP:15073"/>
        <dbReference type="ChEBI" id="CHEBI:29999"/>
        <dbReference type="ChEBI" id="CHEBI:30616"/>
        <dbReference type="ChEBI" id="CHEBI:33019"/>
        <dbReference type="ChEBI" id="CHEBI:142516"/>
        <dbReference type="EC" id="2.7.7.108"/>
    </reaction>
</comment>
<dbReference type="EC" id="2.7.7.108" evidence="8"/>
<feature type="binding site" evidence="8">
    <location>
        <position position="266"/>
    </location>
    <ligand>
        <name>Mg(2+)</name>
        <dbReference type="ChEBI" id="CHEBI:18420"/>
    </ligand>
</feature>
<feature type="binding site" evidence="8">
    <location>
        <position position="266"/>
    </location>
    <ligand>
        <name>ATP</name>
        <dbReference type="ChEBI" id="CHEBI:30616"/>
    </ligand>
</feature>
<comment type="cofactor">
    <cofactor evidence="8">
        <name>Mg(2+)</name>
        <dbReference type="ChEBI" id="CHEBI:18420"/>
    </cofactor>
    <cofactor evidence="8">
        <name>Mn(2+)</name>
        <dbReference type="ChEBI" id="CHEBI:29035"/>
    </cofactor>
</comment>
<dbReference type="GO" id="GO:0000287">
    <property type="term" value="F:magnesium ion binding"/>
    <property type="evidence" value="ECO:0007669"/>
    <property type="project" value="UniProtKB-UniRule"/>
</dbReference>
<dbReference type="Proteomes" id="UP000325122">
    <property type="component" value="Unassembled WGS sequence"/>
</dbReference>
<dbReference type="GO" id="GO:0070733">
    <property type="term" value="F:AMPylase activity"/>
    <property type="evidence" value="ECO:0007669"/>
    <property type="project" value="UniProtKB-EC"/>
</dbReference>
<feature type="binding site" evidence="8">
    <location>
        <position position="257"/>
    </location>
    <ligand>
        <name>Mg(2+)</name>
        <dbReference type="ChEBI" id="CHEBI:18420"/>
    </ligand>
</feature>
<comment type="function">
    <text evidence="8">Nucleotidyltransferase involved in the post-translational modification of proteins. It can catalyze the addition of adenosine monophosphate (AMP) or uridine monophosphate (UMP) to a protein, resulting in modifications known as AMPylation and UMPylation.</text>
</comment>
<evidence type="ECO:0000256" key="7">
    <source>
        <dbReference type="ARBA" id="ARBA00022842"/>
    </source>
</evidence>
<feature type="binding site" evidence="8">
    <location>
        <position position="186"/>
    </location>
    <ligand>
        <name>ATP</name>
        <dbReference type="ChEBI" id="CHEBI:30616"/>
    </ligand>
</feature>
<feature type="binding site" evidence="8">
    <location>
        <position position="126"/>
    </location>
    <ligand>
        <name>ATP</name>
        <dbReference type="ChEBI" id="CHEBI:30616"/>
    </ligand>
</feature>
<keyword evidence="6 8" id="KW-0067">ATP-binding</keyword>
<dbReference type="NCBIfam" id="NF000658">
    <property type="entry name" value="PRK00029.1"/>
    <property type="match status" value="1"/>
</dbReference>
<accession>A0A5M6ZGJ7</accession>
<evidence type="ECO:0000256" key="4">
    <source>
        <dbReference type="ARBA" id="ARBA00022723"/>
    </source>
</evidence>
<comment type="catalytic activity">
    <reaction evidence="8">
        <text>L-tyrosyl-[protein] + UTP = O-(5'-uridylyl)-L-tyrosyl-[protein] + diphosphate</text>
        <dbReference type="Rhea" id="RHEA:83887"/>
        <dbReference type="Rhea" id="RHEA-COMP:10136"/>
        <dbReference type="Rhea" id="RHEA-COMP:20238"/>
        <dbReference type="ChEBI" id="CHEBI:33019"/>
        <dbReference type="ChEBI" id="CHEBI:46398"/>
        <dbReference type="ChEBI" id="CHEBI:46858"/>
        <dbReference type="ChEBI" id="CHEBI:90602"/>
    </reaction>
</comment>
<evidence type="ECO:0000256" key="6">
    <source>
        <dbReference type="ARBA" id="ARBA00022840"/>
    </source>
</evidence>
<keyword evidence="5 8" id="KW-0547">Nucleotide-binding</keyword>
<dbReference type="RefSeq" id="WP_150023499.1">
    <property type="nucleotide sequence ID" value="NZ_VWOJ01000003.1"/>
</dbReference>
<dbReference type="GO" id="GO:0030145">
    <property type="term" value="F:manganese ion binding"/>
    <property type="evidence" value="ECO:0007669"/>
    <property type="project" value="UniProtKB-UniRule"/>
</dbReference>
<keyword evidence="4 8" id="KW-0479">Metal-binding</keyword>
<protein>
    <recommendedName>
        <fullName evidence="8">Protein nucleotidyltransferase YdiU</fullName>
        <ecNumber evidence="8">2.7.7.-</ecNumber>
    </recommendedName>
    <alternativeName>
        <fullName evidence="8">Protein adenylyltransferase YdiU</fullName>
        <ecNumber evidence="8">2.7.7.108</ecNumber>
    </alternativeName>
    <alternativeName>
        <fullName evidence="8">Protein uridylyltransferase YdiU</fullName>
        <ecNumber evidence="8">2.7.7.-</ecNumber>
    </alternativeName>
</protein>
<keyword evidence="3 8" id="KW-0548">Nucleotidyltransferase</keyword>
<keyword evidence="8" id="KW-0464">Manganese</keyword>
<gene>
    <name evidence="8" type="primary">ydiU</name>
    <name evidence="8" type="synonym">selO</name>
    <name evidence="9" type="ORF">F1654_10455</name>
</gene>
<evidence type="ECO:0000256" key="3">
    <source>
        <dbReference type="ARBA" id="ARBA00022695"/>
    </source>
</evidence>
<dbReference type="HAMAP" id="MF_00692">
    <property type="entry name" value="SelO"/>
    <property type="match status" value="1"/>
</dbReference>
<proteinExistence type="inferred from homology"/>
<comment type="similarity">
    <text evidence="1 8">Belongs to the SELO family.</text>
</comment>
<feature type="binding site" evidence="8">
    <location>
        <position position="90"/>
    </location>
    <ligand>
        <name>ATP</name>
        <dbReference type="ChEBI" id="CHEBI:30616"/>
    </ligand>
</feature>
<dbReference type="GO" id="GO:0005524">
    <property type="term" value="F:ATP binding"/>
    <property type="evidence" value="ECO:0007669"/>
    <property type="project" value="UniProtKB-UniRule"/>
</dbReference>
<sequence length="478" mass="53097">MELPEAYRPDPRFAALGPDFADAVVPADFPMAQLRFWNHRWAQEMGLDGLGEADRKRHFHNFDPLPDNQAAPLAIRYHGHQFRTYNPEIGDGRGFLHAQARDSRDRLLDFATKGSGQTPFSRTGDGRLTLKGAVREILAAEMLEALGVYTSKIFSVYETGEPLHRGDEPSPTRSAVLTRLSHSHVRFGAFQRHAYFNRADLVGELAAYAADALVPEAGEHPDGLAAGVMDAACRRSAALAAQWMAAGFVHGVLNTDNLVVTGESFDYGPWRFLPYFEPGFTAAYFDHSGLYAYARQPESVFWALQQLGGALSLIGEREALIDALTAFPDHYKREVRAAFLNRLGLEPLDEEGDGAFVTAFLDAMKSTRLPWEAVFFDWFCGDEARALDSARGETYRSEAFAPVREAIAARAPVRPERLSHLYFRRANPVHLVIETVEDIWRPIAEDDDWSALEGCLADIASARTGYDLGRGRDGFLDG</sequence>
<reference evidence="9 10" key="1">
    <citation type="submission" date="2019-09" db="EMBL/GenBank/DDBJ databases">
        <authorList>
            <person name="Kevbrin V."/>
            <person name="Grouzdev D.S."/>
        </authorList>
    </citation>
    <scope>NUCLEOTIDE SEQUENCE [LARGE SCALE GENOMIC DNA]</scope>
    <source>
        <strain evidence="9 10">G-192</strain>
    </source>
</reference>
<evidence type="ECO:0000256" key="5">
    <source>
        <dbReference type="ARBA" id="ARBA00022741"/>
    </source>
</evidence>
<feature type="active site" description="Proton acceptor" evidence="8">
    <location>
        <position position="256"/>
    </location>
</feature>
<evidence type="ECO:0000256" key="1">
    <source>
        <dbReference type="ARBA" id="ARBA00009747"/>
    </source>
</evidence>
<feature type="binding site" evidence="8">
    <location>
        <position position="113"/>
    </location>
    <ligand>
        <name>ATP</name>
        <dbReference type="ChEBI" id="CHEBI:30616"/>
    </ligand>
</feature>
<dbReference type="EC" id="2.7.7.-" evidence="8"/>
<dbReference type="PANTHER" id="PTHR32057">
    <property type="entry name" value="PROTEIN ADENYLYLTRANSFERASE SELO, MITOCHONDRIAL"/>
    <property type="match status" value="1"/>
</dbReference>
<feature type="binding site" evidence="8">
    <location>
        <position position="125"/>
    </location>
    <ligand>
        <name>ATP</name>
        <dbReference type="ChEBI" id="CHEBI:30616"/>
    </ligand>
</feature>
<evidence type="ECO:0000313" key="9">
    <source>
        <dbReference type="EMBL" id="KAA5802248.1"/>
    </source>
</evidence>
<comment type="catalytic activity">
    <reaction evidence="8">
        <text>L-threonyl-[protein] + ATP = 3-O-(5'-adenylyl)-L-threonyl-[protein] + diphosphate</text>
        <dbReference type="Rhea" id="RHEA:54292"/>
        <dbReference type="Rhea" id="RHEA-COMP:11060"/>
        <dbReference type="Rhea" id="RHEA-COMP:13847"/>
        <dbReference type="ChEBI" id="CHEBI:30013"/>
        <dbReference type="ChEBI" id="CHEBI:30616"/>
        <dbReference type="ChEBI" id="CHEBI:33019"/>
        <dbReference type="ChEBI" id="CHEBI:138113"/>
        <dbReference type="EC" id="2.7.7.108"/>
    </reaction>
</comment>
<dbReference type="Pfam" id="PF02696">
    <property type="entry name" value="SelO"/>
    <property type="match status" value="1"/>
</dbReference>
<feature type="binding site" evidence="8">
    <location>
        <position position="93"/>
    </location>
    <ligand>
        <name>ATP</name>
        <dbReference type="ChEBI" id="CHEBI:30616"/>
    </ligand>
</feature>
<feature type="binding site" evidence="8">
    <location>
        <position position="179"/>
    </location>
    <ligand>
        <name>ATP</name>
        <dbReference type="ChEBI" id="CHEBI:30616"/>
    </ligand>
</feature>
<keyword evidence="10" id="KW-1185">Reference proteome</keyword>
<feature type="binding site" evidence="8">
    <location>
        <position position="92"/>
    </location>
    <ligand>
        <name>ATP</name>
        <dbReference type="ChEBI" id="CHEBI:30616"/>
    </ligand>
</feature>
<comment type="catalytic activity">
    <reaction evidence="8">
        <text>L-tyrosyl-[protein] + ATP = O-(5'-adenylyl)-L-tyrosyl-[protein] + diphosphate</text>
        <dbReference type="Rhea" id="RHEA:54288"/>
        <dbReference type="Rhea" id="RHEA-COMP:10136"/>
        <dbReference type="Rhea" id="RHEA-COMP:13846"/>
        <dbReference type="ChEBI" id="CHEBI:30616"/>
        <dbReference type="ChEBI" id="CHEBI:33019"/>
        <dbReference type="ChEBI" id="CHEBI:46858"/>
        <dbReference type="ChEBI" id="CHEBI:83624"/>
        <dbReference type="EC" id="2.7.7.108"/>
    </reaction>
</comment>
<name>A0A5M6ZGJ7_9PROT</name>
<evidence type="ECO:0000256" key="2">
    <source>
        <dbReference type="ARBA" id="ARBA00022679"/>
    </source>
</evidence>
<dbReference type="AlphaFoldDB" id="A0A5M6ZGJ7"/>
<dbReference type="InterPro" id="IPR003846">
    <property type="entry name" value="SelO"/>
</dbReference>